<dbReference type="EMBL" id="FUHW01000038">
    <property type="protein sequence ID" value="SJM67834.1"/>
    <property type="molecule type" value="Genomic_DNA"/>
</dbReference>
<evidence type="ECO:0000313" key="1">
    <source>
        <dbReference type="EMBL" id="SJM67834.1"/>
    </source>
</evidence>
<organism evidence="1 2">
    <name type="scientific">Arthrobacter rhombi</name>
    <dbReference type="NCBI Taxonomy" id="71253"/>
    <lineage>
        <taxon>Bacteria</taxon>
        <taxon>Bacillati</taxon>
        <taxon>Actinomycetota</taxon>
        <taxon>Actinomycetes</taxon>
        <taxon>Micrococcales</taxon>
        <taxon>Micrococcaceae</taxon>
        <taxon>Arthrobacter</taxon>
    </lineage>
</organism>
<dbReference type="Proteomes" id="UP000195913">
    <property type="component" value="Unassembled WGS sequence"/>
</dbReference>
<sequence>MAPGKTTTARGPMHIIGPRAVCGAGGPATAAEADRAAVA</sequence>
<proteinExistence type="predicted"/>
<name>A0A1R4GI89_9MICC</name>
<dbReference type="AlphaFoldDB" id="A0A1R4GI89"/>
<reference evidence="1 2" key="1">
    <citation type="submission" date="2017-02" db="EMBL/GenBank/DDBJ databases">
        <authorList>
            <person name="Peterson S.W."/>
        </authorList>
    </citation>
    <scope>NUCLEOTIDE SEQUENCE [LARGE SCALE GENOMIC DNA]</scope>
    <source>
        <strain evidence="1 2">B Ar 00.02</strain>
    </source>
</reference>
<protein>
    <submittedName>
        <fullName evidence="1">Uncharacterized protein</fullName>
    </submittedName>
</protein>
<evidence type="ECO:0000313" key="2">
    <source>
        <dbReference type="Proteomes" id="UP000195913"/>
    </source>
</evidence>
<gene>
    <name evidence="1" type="ORF">FM101_10625</name>
</gene>
<accession>A0A1R4GI89</accession>
<keyword evidence="2" id="KW-1185">Reference proteome</keyword>